<evidence type="ECO:0000313" key="2">
    <source>
        <dbReference type="WBParaSite" id="PgE559_g001_t01"/>
    </source>
</evidence>
<dbReference type="AlphaFoldDB" id="A0A915A3X5"/>
<dbReference type="Proteomes" id="UP000887569">
    <property type="component" value="Unplaced"/>
</dbReference>
<keyword evidence="1" id="KW-1185">Reference proteome</keyword>
<sequence length="102" mass="11554">RMASARSRTLPKDATIAVNITTKTCHSSIKSLITSLKHGNKRKQVGTSSRRKTRRLLEGRLCDRTDFMLTADMHGIGTRIISLCGSVEHRRVRLYVFLLLPF</sequence>
<name>A0A915A3X5_PARUN</name>
<organism evidence="1 2">
    <name type="scientific">Parascaris univalens</name>
    <name type="common">Nematode worm</name>
    <dbReference type="NCBI Taxonomy" id="6257"/>
    <lineage>
        <taxon>Eukaryota</taxon>
        <taxon>Metazoa</taxon>
        <taxon>Ecdysozoa</taxon>
        <taxon>Nematoda</taxon>
        <taxon>Chromadorea</taxon>
        <taxon>Rhabditida</taxon>
        <taxon>Spirurina</taxon>
        <taxon>Ascaridomorpha</taxon>
        <taxon>Ascaridoidea</taxon>
        <taxon>Ascarididae</taxon>
        <taxon>Parascaris</taxon>
    </lineage>
</organism>
<dbReference type="WBParaSite" id="PgE559_g001_t01">
    <property type="protein sequence ID" value="PgE559_g001_t01"/>
    <property type="gene ID" value="PgE559_g001"/>
</dbReference>
<accession>A0A915A3X5</accession>
<proteinExistence type="predicted"/>
<evidence type="ECO:0000313" key="1">
    <source>
        <dbReference type="Proteomes" id="UP000887569"/>
    </source>
</evidence>
<protein>
    <submittedName>
        <fullName evidence="2">Uncharacterized protein</fullName>
    </submittedName>
</protein>
<reference evidence="2" key="1">
    <citation type="submission" date="2022-11" db="UniProtKB">
        <authorList>
            <consortium name="WormBaseParasite"/>
        </authorList>
    </citation>
    <scope>IDENTIFICATION</scope>
</reference>